<evidence type="ECO:0000256" key="1">
    <source>
        <dbReference type="ARBA" id="ARBA00004141"/>
    </source>
</evidence>
<sequence length="357" mass="39361">MIIDIIKVFTPSAIAFFIGILITPLITYYLYKYKAWKKTAKKIATDGRETPIFNKLHKDREVNTPRMGGIVIWASAFITIISIWLISKIFPSEITAKFDFLSRDQTWIPLFTLMAGGFVGMIDDILEIKGNGGYIAGGLSLKKRLLIVGFISVFVALWFFAKLGIASIGLPFLEDWTLGFYFIPFFILVVLAIYAGGVIDGIDGLSGGVFATIFAAYAGIAFYQQQINLAAFCALIVGSILAFLWFNIPPARFYMSETGTMGLTITLTVVAFMTDSLGGGHGVFVLPIVAFPLVITVLSVIIQLLSKKFRNGKKVFRVAPIHHHFEAIGWPAEKVTMRFWIISVVFAIIGLSVALIG</sequence>
<feature type="transmembrane region" description="Helical" evidence="6">
    <location>
        <begin position="12"/>
        <end position="31"/>
    </location>
</feature>
<dbReference type="GO" id="GO:0016780">
    <property type="term" value="F:phosphotransferase activity, for other substituted phosphate groups"/>
    <property type="evidence" value="ECO:0007669"/>
    <property type="project" value="InterPro"/>
</dbReference>
<dbReference type="AlphaFoldDB" id="A0A2M6WVB9"/>
<feature type="transmembrane region" description="Helical" evidence="6">
    <location>
        <begin position="178"/>
        <end position="197"/>
    </location>
</feature>
<evidence type="ECO:0000313" key="8">
    <source>
        <dbReference type="Proteomes" id="UP000230481"/>
    </source>
</evidence>
<gene>
    <name evidence="7" type="ORF">COT82_01660</name>
</gene>
<keyword evidence="4 6" id="KW-1133">Transmembrane helix</keyword>
<dbReference type="EMBL" id="PFAA01000031">
    <property type="protein sequence ID" value="PIT96734.1"/>
    <property type="molecule type" value="Genomic_DNA"/>
</dbReference>
<comment type="caution">
    <text evidence="7">The sequence shown here is derived from an EMBL/GenBank/DDBJ whole genome shotgun (WGS) entry which is preliminary data.</text>
</comment>
<protein>
    <recommendedName>
        <fullName evidence="9">Phospho-N-acetylmuramoyl-pentapeptide-transferase</fullName>
    </recommendedName>
</protein>
<keyword evidence="3 6" id="KW-0812">Transmembrane</keyword>
<reference evidence="8" key="1">
    <citation type="submission" date="2017-09" db="EMBL/GenBank/DDBJ databases">
        <title>Depth-based differentiation of microbial function through sediment-hosted aquifers and enrichment of novel symbionts in the deep terrestrial subsurface.</title>
        <authorList>
            <person name="Probst A.J."/>
            <person name="Ladd B."/>
            <person name="Jarett J.K."/>
            <person name="Geller-Mcgrath D.E."/>
            <person name="Sieber C.M.K."/>
            <person name="Emerson J.B."/>
            <person name="Anantharaman K."/>
            <person name="Thomas B.C."/>
            <person name="Malmstrom R."/>
            <person name="Stieglmeier M."/>
            <person name="Klingl A."/>
            <person name="Woyke T."/>
            <person name="Ryan C.M."/>
            <person name="Banfield J.F."/>
        </authorList>
    </citation>
    <scope>NUCLEOTIDE SEQUENCE [LARGE SCALE GENOMIC DNA]</scope>
</reference>
<feature type="transmembrane region" description="Helical" evidence="6">
    <location>
        <begin position="260"/>
        <end position="278"/>
    </location>
</feature>
<evidence type="ECO:0000256" key="2">
    <source>
        <dbReference type="ARBA" id="ARBA00022679"/>
    </source>
</evidence>
<feature type="transmembrane region" description="Helical" evidence="6">
    <location>
        <begin position="107"/>
        <end position="126"/>
    </location>
</feature>
<evidence type="ECO:0000256" key="3">
    <source>
        <dbReference type="ARBA" id="ARBA00022692"/>
    </source>
</evidence>
<keyword evidence="5 6" id="KW-0472">Membrane</keyword>
<evidence type="ECO:0008006" key="9">
    <source>
        <dbReference type="Google" id="ProtNLM"/>
    </source>
</evidence>
<evidence type="ECO:0000256" key="4">
    <source>
        <dbReference type="ARBA" id="ARBA00022989"/>
    </source>
</evidence>
<feature type="transmembrane region" description="Helical" evidence="6">
    <location>
        <begin position="284"/>
        <end position="305"/>
    </location>
</feature>
<accession>A0A2M6WVB9</accession>
<organism evidence="7 8">
    <name type="scientific">Candidatus Campbellbacteria bacterium CG10_big_fil_rev_8_21_14_0_10_35_52</name>
    <dbReference type="NCBI Taxonomy" id="1974527"/>
    <lineage>
        <taxon>Bacteria</taxon>
        <taxon>Candidatus Campbelliibacteriota</taxon>
    </lineage>
</organism>
<proteinExistence type="predicted"/>
<evidence type="ECO:0000256" key="6">
    <source>
        <dbReference type="SAM" id="Phobius"/>
    </source>
</evidence>
<dbReference type="GO" id="GO:0071555">
    <property type="term" value="P:cell wall organization"/>
    <property type="evidence" value="ECO:0007669"/>
    <property type="project" value="TreeGrafter"/>
</dbReference>
<dbReference type="Pfam" id="PF00953">
    <property type="entry name" value="Glycos_transf_4"/>
    <property type="match status" value="1"/>
</dbReference>
<evidence type="ECO:0000256" key="5">
    <source>
        <dbReference type="ARBA" id="ARBA00023136"/>
    </source>
</evidence>
<feature type="transmembrane region" description="Helical" evidence="6">
    <location>
        <begin position="204"/>
        <end position="223"/>
    </location>
</feature>
<keyword evidence="2" id="KW-0808">Transferase</keyword>
<dbReference type="GO" id="GO:0005886">
    <property type="term" value="C:plasma membrane"/>
    <property type="evidence" value="ECO:0007669"/>
    <property type="project" value="TreeGrafter"/>
</dbReference>
<comment type="subcellular location">
    <subcellularLocation>
        <location evidence="1">Membrane</location>
        <topology evidence="1">Multi-pass membrane protein</topology>
    </subcellularLocation>
</comment>
<dbReference type="PANTHER" id="PTHR22926:SF5">
    <property type="entry name" value="PHOSPHO-N-ACETYLMURAMOYL-PENTAPEPTIDE-TRANSFERASE HOMOLOG"/>
    <property type="match status" value="1"/>
</dbReference>
<feature type="transmembrane region" description="Helical" evidence="6">
    <location>
        <begin position="339"/>
        <end position="356"/>
    </location>
</feature>
<dbReference type="Proteomes" id="UP000230481">
    <property type="component" value="Unassembled WGS sequence"/>
</dbReference>
<evidence type="ECO:0000313" key="7">
    <source>
        <dbReference type="EMBL" id="PIT96734.1"/>
    </source>
</evidence>
<dbReference type="InterPro" id="IPR000715">
    <property type="entry name" value="Glycosyl_transferase_4"/>
</dbReference>
<feature type="transmembrane region" description="Helical" evidence="6">
    <location>
        <begin position="229"/>
        <end position="248"/>
    </location>
</feature>
<name>A0A2M6WVB9_9BACT</name>
<feature type="transmembrane region" description="Helical" evidence="6">
    <location>
        <begin position="146"/>
        <end position="172"/>
    </location>
</feature>
<dbReference type="PANTHER" id="PTHR22926">
    <property type="entry name" value="PHOSPHO-N-ACETYLMURAMOYL-PENTAPEPTIDE-TRANSFERASE"/>
    <property type="match status" value="1"/>
</dbReference>
<dbReference type="GO" id="GO:0044038">
    <property type="term" value="P:cell wall macromolecule biosynthetic process"/>
    <property type="evidence" value="ECO:0007669"/>
    <property type="project" value="TreeGrafter"/>
</dbReference>
<feature type="transmembrane region" description="Helical" evidence="6">
    <location>
        <begin position="67"/>
        <end position="87"/>
    </location>
</feature>